<sequence length="134" mass="15615">MFKKLLKPFDKLEDIIRHRLSKTPILYALIGGIGVVLFWRGVWHLADDFNISSLESFIASIIILLTTGTFVSFFIGEQILISGLKEEKRIDQKTEEDIKYESKRLSELREEIDNIKRSTDEIKKDIAFIKEKLQ</sequence>
<dbReference type="EMBL" id="MHLF01000006">
    <property type="protein sequence ID" value="OGZ04146.1"/>
    <property type="molecule type" value="Genomic_DNA"/>
</dbReference>
<organism evidence="3 4">
    <name type="scientific">Candidatus Liptonbacteria bacterium RIFOXYC1_FULL_36_8</name>
    <dbReference type="NCBI Taxonomy" id="1798655"/>
    <lineage>
        <taxon>Bacteria</taxon>
        <taxon>Candidatus Liptoniibacteriota</taxon>
    </lineage>
</organism>
<proteinExistence type="predicted"/>
<dbReference type="AlphaFoldDB" id="A0A1G2CRZ2"/>
<feature type="transmembrane region" description="Helical" evidence="2">
    <location>
        <begin position="57"/>
        <end position="80"/>
    </location>
</feature>
<keyword evidence="2" id="KW-0812">Transmembrane</keyword>
<reference evidence="3 4" key="1">
    <citation type="journal article" date="2016" name="Nat. Commun.">
        <title>Thousands of microbial genomes shed light on interconnected biogeochemical processes in an aquifer system.</title>
        <authorList>
            <person name="Anantharaman K."/>
            <person name="Brown C.T."/>
            <person name="Hug L.A."/>
            <person name="Sharon I."/>
            <person name="Castelle C.J."/>
            <person name="Probst A.J."/>
            <person name="Thomas B.C."/>
            <person name="Singh A."/>
            <person name="Wilkins M.J."/>
            <person name="Karaoz U."/>
            <person name="Brodie E.L."/>
            <person name="Williams K.H."/>
            <person name="Hubbard S.S."/>
            <person name="Banfield J.F."/>
        </authorList>
    </citation>
    <scope>NUCLEOTIDE SEQUENCE [LARGE SCALE GENOMIC DNA]</scope>
</reference>
<evidence type="ECO:0000256" key="1">
    <source>
        <dbReference type="SAM" id="Coils"/>
    </source>
</evidence>
<keyword evidence="2" id="KW-0472">Membrane</keyword>
<dbReference type="Proteomes" id="UP000177246">
    <property type="component" value="Unassembled WGS sequence"/>
</dbReference>
<comment type="caution">
    <text evidence="3">The sequence shown here is derived from an EMBL/GenBank/DDBJ whole genome shotgun (WGS) entry which is preliminary data.</text>
</comment>
<gene>
    <name evidence="3" type="ORF">A2430_02760</name>
</gene>
<evidence type="ECO:0000313" key="4">
    <source>
        <dbReference type="Proteomes" id="UP000177246"/>
    </source>
</evidence>
<feature type="coiled-coil region" evidence="1">
    <location>
        <begin position="98"/>
        <end position="125"/>
    </location>
</feature>
<evidence type="ECO:0000313" key="3">
    <source>
        <dbReference type="EMBL" id="OGZ04146.1"/>
    </source>
</evidence>
<protein>
    <submittedName>
        <fullName evidence="3">Uncharacterized protein</fullName>
    </submittedName>
</protein>
<feature type="transmembrane region" description="Helical" evidence="2">
    <location>
        <begin position="25"/>
        <end position="45"/>
    </location>
</feature>
<name>A0A1G2CRZ2_9BACT</name>
<evidence type="ECO:0000256" key="2">
    <source>
        <dbReference type="SAM" id="Phobius"/>
    </source>
</evidence>
<keyword evidence="2" id="KW-1133">Transmembrane helix</keyword>
<accession>A0A1G2CRZ2</accession>
<keyword evidence="1" id="KW-0175">Coiled coil</keyword>